<dbReference type="InterPro" id="IPR014338">
    <property type="entry name" value="CHP02996_rpt-companion-dom"/>
</dbReference>
<dbReference type="SUPFAM" id="SSF52047">
    <property type="entry name" value="RNI-like"/>
    <property type="match status" value="1"/>
</dbReference>
<dbReference type="GO" id="GO:0005096">
    <property type="term" value="F:GTPase activator activity"/>
    <property type="evidence" value="ECO:0007669"/>
    <property type="project" value="InterPro"/>
</dbReference>
<dbReference type="GO" id="GO:0031267">
    <property type="term" value="F:small GTPase binding"/>
    <property type="evidence" value="ECO:0007669"/>
    <property type="project" value="TreeGrafter"/>
</dbReference>
<keyword evidence="2" id="KW-1185">Reference proteome</keyword>
<evidence type="ECO:0000313" key="1">
    <source>
        <dbReference type="EMBL" id="AWM40563.1"/>
    </source>
</evidence>
<dbReference type="OrthoDB" id="261413at2"/>
<dbReference type="GO" id="GO:0005829">
    <property type="term" value="C:cytosol"/>
    <property type="evidence" value="ECO:0007669"/>
    <property type="project" value="TreeGrafter"/>
</dbReference>
<name>A0A2Z3H3H0_9BACT</name>
<dbReference type="PANTHER" id="PTHR24113:SF15">
    <property type="entry name" value="NACHT DOMAIN-CONTAINING PROTEIN"/>
    <property type="match status" value="1"/>
</dbReference>
<dbReference type="AlphaFoldDB" id="A0A2Z3H3H0"/>
<evidence type="ECO:0000313" key="2">
    <source>
        <dbReference type="Proteomes" id="UP000245802"/>
    </source>
</evidence>
<dbReference type="Pfam" id="PF13516">
    <property type="entry name" value="LRR_6"/>
    <property type="match status" value="2"/>
</dbReference>
<dbReference type="Gene3D" id="3.80.10.10">
    <property type="entry name" value="Ribonuclease Inhibitor"/>
    <property type="match status" value="1"/>
</dbReference>
<dbReference type="GO" id="GO:0048471">
    <property type="term" value="C:perinuclear region of cytoplasm"/>
    <property type="evidence" value="ECO:0007669"/>
    <property type="project" value="TreeGrafter"/>
</dbReference>
<reference evidence="1 2" key="1">
    <citation type="submission" date="2018-01" db="EMBL/GenBank/DDBJ databases">
        <title>G. obscuriglobus.</title>
        <authorList>
            <person name="Franke J."/>
            <person name="Blomberg W."/>
            <person name="Selmecki A."/>
        </authorList>
    </citation>
    <scope>NUCLEOTIDE SEQUENCE [LARGE SCALE GENOMIC DNA]</scope>
    <source>
        <strain evidence="1 2">DSM 5831</strain>
    </source>
</reference>
<dbReference type="InterPro" id="IPR032675">
    <property type="entry name" value="LRR_dom_sf"/>
</dbReference>
<organism evidence="1 2">
    <name type="scientific">Gemmata obscuriglobus</name>
    <dbReference type="NCBI Taxonomy" id="114"/>
    <lineage>
        <taxon>Bacteria</taxon>
        <taxon>Pseudomonadati</taxon>
        <taxon>Planctomycetota</taxon>
        <taxon>Planctomycetia</taxon>
        <taxon>Gemmatales</taxon>
        <taxon>Gemmataceae</taxon>
        <taxon>Gemmata</taxon>
    </lineage>
</organism>
<dbReference type="InterPro" id="IPR001611">
    <property type="entry name" value="Leu-rich_rpt"/>
</dbReference>
<dbReference type="EMBL" id="CP025958">
    <property type="protein sequence ID" value="AWM40563.1"/>
    <property type="molecule type" value="Genomic_DNA"/>
</dbReference>
<protein>
    <submittedName>
        <fullName evidence="1">TIGR02996 domain-containing protein</fullName>
    </submittedName>
</protein>
<gene>
    <name evidence="1" type="ORF">C1280_28655</name>
</gene>
<dbReference type="InterPro" id="IPR027038">
    <property type="entry name" value="RanGap"/>
</dbReference>
<proteinExistence type="predicted"/>
<dbReference type="Proteomes" id="UP000245802">
    <property type="component" value="Chromosome"/>
</dbReference>
<sequence length="326" mass="37000">MTLYLASGGWSPRVNVCAGARVCHRHGAPQRSMNRRPAAVIVRKPHPRRCRGRCRGARGARYDGVMSDESAFLRLICEQPDDDTVRLVYADWLEEHGQAARASYIRGEVELANTPPGTDADERRRAVLFARRAELLKAHGAQWLEPFIPFARKESFARGFVQTVEVPANLFLQHAERWFALTPLTRVKFTTCRIWDQVSGAYAWWTEPLFKSPLLSRLERIDMEGLELTARDLKLLGEHPDLSRLRELFLADNEIGSEGAVVLANMPQLRALESLDVRGNRITDRGARALAQSEHLGKLKELRITKNSIRDRNWAVLEERFGNALS</sequence>
<accession>A0A2Z3H3H0</accession>
<dbReference type="GO" id="GO:0006913">
    <property type="term" value="P:nucleocytoplasmic transport"/>
    <property type="evidence" value="ECO:0007669"/>
    <property type="project" value="TreeGrafter"/>
</dbReference>
<dbReference type="PANTHER" id="PTHR24113">
    <property type="entry name" value="RAN GTPASE-ACTIVATING PROTEIN 1"/>
    <property type="match status" value="1"/>
</dbReference>
<dbReference type="KEGG" id="gog:C1280_28655"/>
<dbReference type="SMART" id="SM00368">
    <property type="entry name" value="LRR_RI"/>
    <property type="match status" value="2"/>
</dbReference>
<dbReference type="NCBIfam" id="TIGR02996">
    <property type="entry name" value="rpt_mate_G_obs"/>
    <property type="match status" value="1"/>
</dbReference>